<reference evidence="1 2" key="1">
    <citation type="submission" date="2024-09" db="EMBL/GenBank/DDBJ databases">
        <authorList>
            <person name="Sun Q."/>
            <person name="Mori K."/>
        </authorList>
    </citation>
    <scope>NUCLEOTIDE SEQUENCE [LARGE SCALE GENOMIC DNA]</scope>
    <source>
        <strain evidence="1 2">CCM 3426</strain>
    </source>
</reference>
<comment type="caution">
    <text evidence="1">The sequence shown here is derived from an EMBL/GenBank/DDBJ whole genome shotgun (WGS) entry which is preliminary data.</text>
</comment>
<accession>A0ABV5IYP6</accession>
<protein>
    <submittedName>
        <fullName evidence="1">Uncharacterized protein</fullName>
    </submittedName>
</protein>
<evidence type="ECO:0000313" key="1">
    <source>
        <dbReference type="EMBL" id="MFB9209392.1"/>
    </source>
</evidence>
<sequence length="117" mass="12762">MSYYDIEGNPISPARAQELLADRAGRTIGDDRVGTAAGTFRVRTLHMVLDQADGGTVPLLFESTVRLAPPGAGPRARGREVLSLHWSTRQQAEDAHAQLVRDITEQQDLPSWAREGA</sequence>
<gene>
    <name evidence="1" type="ORF">ACFFV7_49985</name>
</gene>
<dbReference type="Proteomes" id="UP001589647">
    <property type="component" value="Unassembled WGS sequence"/>
</dbReference>
<keyword evidence="2" id="KW-1185">Reference proteome</keyword>
<proteinExistence type="predicted"/>
<dbReference type="RefSeq" id="WP_189653218.1">
    <property type="nucleotide sequence ID" value="NZ_BMRC01000037.1"/>
</dbReference>
<dbReference type="EMBL" id="JBHMEI010000102">
    <property type="protein sequence ID" value="MFB9209392.1"/>
    <property type="molecule type" value="Genomic_DNA"/>
</dbReference>
<evidence type="ECO:0000313" key="2">
    <source>
        <dbReference type="Proteomes" id="UP001589647"/>
    </source>
</evidence>
<name>A0ABV5IYP6_9ACTN</name>
<organism evidence="1 2">
    <name type="scientific">Nonomuraea spiralis</name>
    <dbReference type="NCBI Taxonomy" id="46182"/>
    <lineage>
        <taxon>Bacteria</taxon>
        <taxon>Bacillati</taxon>
        <taxon>Actinomycetota</taxon>
        <taxon>Actinomycetes</taxon>
        <taxon>Streptosporangiales</taxon>
        <taxon>Streptosporangiaceae</taxon>
        <taxon>Nonomuraea</taxon>
    </lineage>
</organism>